<proteinExistence type="predicted"/>
<reference evidence="2 3" key="1">
    <citation type="journal article" date="2016" name="Nat. Commun.">
        <title>Thousands of microbial genomes shed light on interconnected biogeochemical processes in an aquifer system.</title>
        <authorList>
            <person name="Anantharaman K."/>
            <person name="Brown C.T."/>
            <person name="Hug L.A."/>
            <person name="Sharon I."/>
            <person name="Castelle C.J."/>
            <person name="Probst A.J."/>
            <person name="Thomas B.C."/>
            <person name="Singh A."/>
            <person name="Wilkins M.J."/>
            <person name="Karaoz U."/>
            <person name="Brodie E.L."/>
            <person name="Williams K.H."/>
            <person name="Hubbard S.S."/>
            <person name="Banfield J.F."/>
        </authorList>
    </citation>
    <scope>NUCLEOTIDE SEQUENCE [LARGE SCALE GENOMIC DNA]</scope>
</reference>
<dbReference type="GO" id="GO:0005737">
    <property type="term" value="C:cytoplasm"/>
    <property type="evidence" value="ECO:0007669"/>
    <property type="project" value="InterPro"/>
</dbReference>
<dbReference type="GO" id="GO:0006096">
    <property type="term" value="P:glycolytic process"/>
    <property type="evidence" value="ECO:0007669"/>
    <property type="project" value="InterPro"/>
</dbReference>
<name>A0A1F5JG39_9BACT</name>
<dbReference type="Pfam" id="PF06560">
    <property type="entry name" value="GPI"/>
    <property type="match status" value="1"/>
</dbReference>
<sequence>MVITKTSKDLKPILMEPGEKGLKTPYYLIQDKEQVIFVVSPGRNGVEFNKTSGYFSEFPGMQKYLSLHGSGILLMQRNDELGEAKEFKMVTLSPFKQVTVPVGWTMCLVNTGNDFLVVLRNSVLDEKYKDPKPIIEKRGFSFYVVEKKGEIVFEPNPRYRLHPQISTE</sequence>
<organism evidence="2 3">
    <name type="scientific">Candidatus Daviesbacteria bacterium RIFCSPHIGHO2_01_FULL_40_11</name>
    <dbReference type="NCBI Taxonomy" id="1797762"/>
    <lineage>
        <taxon>Bacteria</taxon>
        <taxon>Candidatus Daviesiibacteriota</taxon>
    </lineage>
</organism>
<feature type="domain" description="Glucose-6-phosphate isomerase prokaryote" evidence="1">
    <location>
        <begin position="37"/>
        <end position="149"/>
    </location>
</feature>
<comment type="caution">
    <text evidence="2">The sequence shown here is derived from an EMBL/GenBank/DDBJ whole genome shotgun (WGS) entry which is preliminary data.</text>
</comment>
<evidence type="ECO:0000313" key="3">
    <source>
        <dbReference type="Proteomes" id="UP000177555"/>
    </source>
</evidence>
<dbReference type="InterPro" id="IPR010551">
    <property type="entry name" value="G6P_isomerase_prok"/>
</dbReference>
<dbReference type="Gene3D" id="2.60.120.10">
    <property type="entry name" value="Jelly Rolls"/>
    <property type="match status" value="1"/>
</dbReference>
<dbReference type="EMBL" id="MFCP01000035">
    <property type="protein sequence ID" value="OGE27601.1"/>
    <property type="molecule type" value="Genomic_DNA"/>
</dbReference>
<evidence type="ECO:0000313" key="2">
    <source>
        <dbReference type="EMBL" id="OGE27601.1"/>
    </source>
</evidence>
<dbReference type="GO" id="GO:0006094">
    <property type="term" value="P:gluconeogenesis"/>
    <property type="evidence" value="ECO:0007669"/>
    <property type="project" value="InterPro"/>
</dbReference>
<protein>
    <recommendedName>
        <fullName evidence="1">Glucose-6-phosphate isomerase prokaryote domain-containing protein</fullName>
    </recommendedName>
</protein>
<dbReference type="InterPro" id="IPR014710">
    <property type="entry name" value="RmlC-like_jellyroll"/>
</dbReference>
<gene>
    <name evidence="2" type="ORF">A2867_03795</name>
</gene>
<evidence type="ECO:0000259" key="1">
    <source>
        <dbReference type="Pfam" id="PF06560"/>
    </source>
</evidence>
<dbReference type="AlphaFoldDB" id="A0A1F5JG39"/>
<accession>A0A1F5JG39</accession>
<dbReference type="Proteomes" id="UP000177555">
    <property type="component" value="Unassembled WGS sequence"/>
</dbReference>
<dbReference type="GO" id="GO:0004347">
    <property type="term" value="F:glucose-6-phosphate isomerase activity"/>
    <property type="evidence" value="ECO:0007669"/>
    <property type="project" value="InterPro"/>
</dbReference>